<protein>
    <submittedName>
        <fullName evidence="1">Uncharacterized protein</fullName>
    </submittedName>
</protein>
<accession>A0A8J8WKQ9</accession>
<dbReference type="AlphaFoldDB" id="A0A8J8WKQ9"/>
<evidence type="ECO:0000313" key="1">
    <source>
        <dbReference type="EMBL" id="KAG0693071.1"/>
    </source>
</evidence>
<organism evidence="1 2">
    <name type="scientific">Chionoecetes opilio</name>
    <name type="common">Atlantic snow crab</name>
    <name type="synonym">Cancer opilio</name>
    <dbReference type="NCBI Taxonomy" id="41210"/>
    <lineage>
        <taxon>Eukaryota</taxon>
        <taxon>Metazoa</taxon>
        <taxon>Ecdysozoa</taxon>
        <taxon>Arthropoda</taxon>
        <taxon>Crustacea</taxon>
        <taxon>Multicrustacea</taxon>
        <taxon>Malacostraca</taxon>
        <taxon>Eumalacostraca</taxon>
        <taxon>Eucarida</taxon>
        <taxon>Decapoda</taxon>
        <taxon>Pleocyemata</taxon>
        <taxon>Brachyura</taxon>
        <taxon>Eubrachyura</taxon>
        <taxon>Majoidea</taxon>
        <taxon>Majidae</taxon>
        <taxon>Chionoecetes</taxon>
    </lineage>
</organism>
<keyword evidence="2" id="KW-1185">Reference proteome</keyword>
<comment type="caution">
    <text evidence="1">The sequence shown here is derived from an EMBL/GenBank/DDBJ whole genome shotgun (WGS) entry which is preliminary data.</text>
</comment>
<dbReference type="EMBL" id="JACEEZ010026381">
    <property type="protein sequence ID" value="KAG0693071.1"/>
    <property type="molecule type" value="Genomic_DNA"/>
</dbReference>
<sequence>MSSSRNFGSVNCLTREGYRRTGDVLSTTSKHDCDTMHGKGDPKGLWVTAMMCPQTKSECLKIVSRQLPNRRPWYNGGFYGIPDGGLALRFGSPAAPRENSPEKVRISLTSFKPFGSL</sequence>
<name>A0A8J8WKQ9_CHIOP</name>
<evidence type="ECO:0000313" key="2">
    <source>
        <dbReference type="Proteomes" id="UP000770661"/>
    </source>
</evidence>
<gene>
    <name evidence="1" type="ORF">GWK47_027660</name>
</gene>
<dbReference type="Proteomes" id="UP000770661">
    <property type="component" value="Unassembled WGS sequence"/>
</dbReference>
<proteinExistence type="predicted"/>
<reference evidence="1" key="1">
    <citation type="submission" date="2020-07" db="EMBL/GenBank/DDBJ databases">
        <title>The High-quality genome of the commercially important snow crab, Chionoecetes opilio.</title>
        <authorList>
            <person name="Jeong J.-H."/>
            <person name="Ryu S."/>
        </authorList>
    </citation>
    <scope>NUCLEOTIDE SEQUENCE</scope>
    <source>
        <strain evidence="1">MADBK_172401_WGS</strain>
        <tissue evidence="1">Digestive gland</tissue>
    </source>
</reference>